<name>A0A2S1KUX9_9LACO</name>
<organism evidence="2 3">
    <name type="scientific">Weissella cibaria</name>
    <dbReference type="NCBI Taxonomy" id="137591"/>
    <lineage>
        <taxon>Bacteria</taxon>
        <taxon>Bacillati</taxon>
        <taxon>Bacillota</taxon>
        <taxon>Bacilli</taxon>
        <taxon>Lactobacillales</taxon>
        <taxon>Lactobacillaceae</taxon>
        <taxon>Weissella</taxon>
    </lineage>
</organism>
<dbReference type="EMBL" id="CP020928">
    <property type="protein sequence ID" value="AWF96743.1"/>
    <property type="molecule type" value="Genomic_DNA"/>
</dbReference>
<feature type="transmembrane region" description="Helical" evidence="1">
    <location>
        <begin position="100"/>
        <end position="118"/>
    </location>
</feature>
<feature type="transmembrane region" description="Helical" evidence="1">
    <location>
        <begin position="149"/>
        <end position="166"/>
    </location>
</feature>
<protein>
    <recommendedName>
        <fullName evidence="4">YfhO family protein</fullName>
    </recommendedName>
</protein>
<dbReference type="AlphaFoldDB" id="A0A2S1KUX9"/>
<keyword evidence="1" id="KW-0472">Membrane</keyword>
<feature type="transmembrane region" description="Helical" evidence="1">
    <location>
        <begin position="279"/>
        <end position="297"/>
    </location>
</feature>
<feature type="transmembrane region" description="Helical" evidence="1">
    <location>
        <begin position="344"/>
        <end position="363"/>
    </location>
</feature>
<evidence type="ECO:0000256" key="1">
    <source>
        <dbReference type="SAM" id="Phobius"/>
    </source>
</evidence>
<evidence type="ECO:0000313" key="2">
    <source>
        <dbReference type="EMBL" id="AWF96743.1"/>
    </source>
</evidence>
<evidence type="ECO:0000313" key="3">
    <source>
        <dbReference type="Proteomes" id="UP000244870"/>
    </source>
</evidence>
<feature type="transmembrane region" description="Helical" evidence="1">
    <location>
        <begin position="544"/>
        <end position="564"/>
    </location>
</feature>
<feature type="transmembrane region" description="Helical" evidence="1">
    <location>
        <begin position="221"/>
        <end position="244"/>
    </location>
</feature>
<evidence type="ECO:0008006" key="4">
    <source>
        <dbReference type="Google" id="ProtNLM"/>
    </source>
</evidence>
<reference evidence="2 3" key="1">
    <citation type="submission" date="2017-04" db="EMBL/GenBank/DDBJ databases">
        <title>Weissella cibaria strain m2 complete genome.</title>
        <authorList>
            <person name="Pan Q."/>
            <person name="Tan M."/>
            <person name="Yao F."/>
            <person name="Su S."/>
        </authorList>
    </citation>
    <scope>NUCLEOTIDE SEQUENCE [LARGE SCALE GENOMIC DNA]</scope>
    <source>
        <strain evidence="2 3">M2</strain>
    </source>
</reference>
<feature type="transmembrane region" description="Helical" evidence="1">
    <location>
        <begin position="375"/>
        <end position="394"/>
    </location>
</feature>
<keyword evidence="1" id="KW-1133">Transmembrane helix</keyword>
<keyword evidence="1" id="KW-0812">Transmembrane</keyword>
<accession>A0A2S1KUX9</accession>
<proteinExistence type="predicted"/>
<gene>
    <name evidence="2" type="ORF">B6254_2397</name>
</gene>
<feature type="transmembrane region" description="Helical" evidence="1">
    <location>
        <begin position="304"/>
        <end position="324"/>
    </location>
</feature>
<feature type="transmembrane region" description="Helical" evidence="1">
    <location>
        <begin position="178"/>
        <end position="209"/>
    </location>
</feature>
<dbReference type="Proteomes" id="UP000244870">
    <property type="component" value="Chromosome"/>
</dbReference>
<sequence length="570" mass="64120">MMQRFRAQCFAGLFIFLAALGLVLPLLLANRPVVGIDALFHFNRFYDVAEQLKHGQFSYFMAEYGYQQSGRIVTPLYGPWLSYLMGALLVLLPNWFWFEVVTDVVVLVIAGFGIYRLVRYLDATRYASLLSAIVYMALPLTTEWQNSQAFSAIGAALLPYVIYYGIAFMKQPTTFSWLGLAVSLAVITQSHLFTSLLATLVLVIFFVISIMKQPWSVIRQLLVRLVCAIGLYAILSANVIVGMLDVMGTNQILTPFTPADIGQKGMHVAFDRLPSLRNYSVLALWVVVIFIGSTLVYQKLQREYRVMLVLAALFFVLSLAEFPWHAVQQLMPTIVNTMQFPSRLAVVSNLALVVLLARLLSMVVITSRIRRSTKIVIAIVVVLVPVAISSNMLAKNAHRLHTTQLVKNTKHVQFNPDKALMQIASDWRYGPLATGLQDIQKATPDYVVNHGLRASDNAYDRYMQEIINNPIHVNVKQASDWMTLTWRATTTHKATLPVIIYKHSQVTLNGRQLTQPIQSRIGALRVVPRLGQNEIQVSYRPAGYVWPLIWLSVVGWLSIGVVSVGRSFKR</sequence>
<dbReference type="RefSeq" id="WP_159080955.1">
    <property type="nucleotide sequence ID" value="NZ_CP020928.1"/>
</dbReference>